<dbReference type="EMBL" id="AUWU02000001">
    <property type="protein sequence ID" value="KAH0577325.1"/>
    <property type="molecule type" value="Genomic_DNA"/>
</dbReference>
<evidence type="ECO:0000313" key="2">
    <source>
        <dbReference type="EMBL" id="KAH0577325.1"/>
    </source>
</evidence>
<evidence type="ECO:0000313" key="1">
    <source>
        <dbReference type="EMBL" id="EST49525.1"/>
    </source>
</evidence>
<reference evidence="1 2" key="1">
    <citation type="journal article" date="2014" name="PLoS Genet.">
        <title>The Genome of Spironucleus salmonicida Highlights a Fish Pathogen Adapted to Fluctuating Environments.</title>
        <authorList>
            <person name="Xu F."/>
            <person name="Jerlstrom-Hultqvist J."/>
            <person name="Einarsson E."/>
            <person name="Astvaldsson A."/>
            <person name="Svard S.G."/>
            <person name="Andersson J.O."/>
        </authorList>
    </citation>
    <scope>NUCLEOTIDE SEQUENCE</scope>
    <source>
        <strain evidence="2">ATCC 50377</strain>
    </source>
</reference>
<reference evidence="2" key="2">
    <citation type="submission" date="2020-12" db="EMBL/GenBank/DDBJ databases">
        <title>New Spironucleus salmonicida genome in near-complete chromosomes.</title>
        <authorList>
            <person name="Xu F."/>
            <person name="Kurt Z."/>
            <person name="Jimenez-Gonzalez A."/>
            <person name="Astvaldsson A."/>
            <person name="Andersson J.O."/>
            <person name="Svard S.G."/>
        </authorList>
    </citation>
    <scope>NUCLEOTIDE SEQUENCE</scope>
    <source>
        <strain evidence="2">ATCC 50377</strain>
    </source>
</reference>
<proteinExistence type="predicted"/>
<dbReference type="VEuPathDB" id="GiardiaDB:SS50377_20676"/>
<protein>
    <submittedName>
        <fullName evidence="1">Uncharacterized protein</fullName>
    </submittedName>
</protein>
<gene>
    <name evidence="1" type="ORF">SS50377_10128</name>
    <name evidence="2" type="ORF">SS50377_20676</name>
</gene>
<dbReference type="EMBL" id="KI545949">
    <property type="protein sequence ID" value="EST49525.1"/>
    <property type="molecule type" value="Genomic_DNA"/>
</dbReference>
<accession>V6LY71</accession>
<keyword evidence="3" id="KW-1185">Reference proteome</keyword>
<dbReference type="Proteomes" id="UP000018208">
    <property type="component" value="Unassembled WGS sequence"/>
</dbReference>
<organism evidence="1">
    <name type="scientific">Spironucleus salmonicida</name>
    <dbReference type="NCBI Taxonomy" id="348837"/>
    <lineage>
        <taxon>Eukaryota</taxon>
        <taxon>Metamonada</taxon>
        <taxon>Diplomonadida</taxon>
        <taxon>Hexamitidae</taxon>
        <taxon>Hexamitinae</taxon>
        <taxon>Spironucleus</taxon>
    </lineage>
</organism>
<sequence>MSEDKFIRHVTRVLKKQARCEQYQLPEQLVQAINSLPSDERLILFSQLKQKFKSPESKIMNYSFQLKYSSDIQNKSKIREAVQSLYLKKKSVDEIKIIIWNEFGQPNIFKGILNKFIWNVIQTLESVQ</sequence>
<dbReference type="AlphaFoldDB" id="V6LY71"/>
<evidence type="ECO:0000313" key="3">
    <source>
        <dbReference type="Proteomes" id="UP000018208"/>
    </source>
</evidence>
<name>V6LY71_9EUKA</name>